<keyword evidence="1" id="KW-0175">Coiled coil</keyword>
<organism evidence="3">
    <name type="scientific">Tanacetum cinerariifolium</name>
    <name type="common">Dalmatian daisy</name>
    <name type="synonym">Chrysanthemum cinerariifolium</name>
    <dbReference type="NCBI Taxonomy" id="118510"/>
    <lineage>
        <taxon>Eukaryota</taxon>
        <taxon>Viridiplantae</taxon>
        <taxon>Streptophyta</taxon>
        <taxon>Embryophyta</taxon>
        <taxon>Tracheophyta</taxon>
        <taxon>Spermatophyta</taxon>
        <taxon>Magnoliopsida</taxon>
        <taxon>eudicotyledons</taxon>
        <taxon>Gunneridae</taxon>
        <taxon>Pentapetalae</taxon>
        <taxon>asterids</taxon>
        <taxon>campanulids</taxon>
        <taxon>Asterales</taxon>
        <taxon>Asteraceae</taxon>
        <taxon>Asteroideae</taxon>
        <taxon>Anthemideae</taxon>
        <taxon>Anthemidinae</taxon>
        <taxon>Tanacetum</taxon>
    </lineage>
</organism>
<feature type="coiled-coil region" evidence="1">
    <location>
        <begin position="351"/>
        <end position="430"/>
    </location>
</feature>
<dbReference type="AlphaFoldDB" id="A0A6L2NIG9"/>
<evidence type="ECO:0000256" key="2">
    <source>
        <dbReference type="SAM" id="MobiDB-lite"/>
    </source>
</evidence>
<comment type="caution">
    <text evidence="3">The sequence shown here is derived from an EMBL/GenBank/DDBJ whole genome shotgun (WGS) entry which is preliminary data.</text>
</comment>
<evidence type="ECO:0000256" key="1">
    <source>
        <dbReference type="SAM" id="Coils"/>
    </source>
</evidence>
<gene>
    <name evidence="3" type="ORF">Tci_057961</name>
</gene>
<evidence type="ECO:0000313" key="3">
    <source>
        <dbReference type="EMBL" id="GEU85983.1"/>
    </source>
</evidence>
<reference evidence="3" key="1">
    <citation type="journal article" date="2019" name="Sci. Rep.">
        <title>Draft genome of Tanacetum cinerariifolium, the natural source of mosquito coil.</title>
        <authorList>
            <person name="Yamashiro T."/>
            <person name="Shiraishi A."/>
            <person name="Satake H."/>
            <person name="Nakayama K."/>
        </authorList>
    </citation>
    <scope>NUCLEOTIDE SEQUENCE</scope>
</reference>
<dbReference type="EMBL" id="BKCJ010009224">
    <property type="protein sequence ID" value="GEU85983.1"/>
    <property type="molecule type" value="Genomic_DNA"/>
</dbReference>
<feature type="region of interest" description="Disordered" evidence="2">
    <location>
        <begin position="633"/>
        <end position="656"/>
    </location>
</feature>
<sequence length="656" mass="72925">MMGRLGPEPFHLPHNHNHPKRKWRIRVNHLMRHNCRGLTINRASDHCFTSEYGIPESLHPELPGPEEPIVEFSEGKVGVYTKFFEFANYHIPISQFLFDILGHYQIHLSQLYDLFSLINALNPTKVKIGTRPRVAHEVPLLTATASRVIDIEDTAVASGSSGTPSALENSPLNFANEDSPQMITERAGQNNSRTNWAKDEAEANAPPKVVRKDHAAFRLAQSTLGGKSLAPMGLDAGSTVSTPATQDAPTAVSDPDLLSYAKPQPHSELDIAQSFWKTTTEIPSGNVPTMKVQGLFSAESPEPGKSSSFLFGDGSPGGIYQPGWGVTNNCCLDIPDACQDMVDHIVPSGLLKKTKAKIVRRDQRIQVMEEEVKRLDQEIKALKVVEVEVHGLRNQTKNLETLLEAEVDMKKAAEAKNAKLAKELESHRVQFSDLQVSNIQQVFDLQAQVTDEEKIKAAFEEFKRYEDDRVEHRYAEMDARLDKLSVDFDKELYPHMLTAISGRRWVIRHGMRLAVMKCAKSTELRKAFADVVSAGLVKGMSEGLKHGIEHGRVGRDLATIEAYDPEADSKYVKALQDLKDLRCRTEKKKCRVVCSTHGVSFAHHARSYGILVSVPTVAPKGLAILLADDATQTEVADKEDEPSPRLQRSISLPPFF</sequence>
<accession>A0A6L2NIG9</accession>
<protein>
    <submittedName>
        <fullName evidence="3">Transposase (Putative), gypsy type</fullName>
    </submittedName>
</protein>
<proteinExistence type="predicted"/>
<name>A0A6L2NIG9_TANCI</name>